<dbReference type="InterPro" id="IPR017853">
    <property type="entry name" value="GH"/>
</dbReference>
<dbReference type="SUPFAM" id="SSF51445">
    <property type="entry name" value="(Trans)glycosidases"/>
    <property type="match status" value="1"/>
</dbReference>
<proteinExistence type="predicted"/>
<reference evidence="2 3" key="1">
    <citation type="submission" date="2016-10" db="EMBL/GenBank/DDBJ databases">
        <title>Comparative genomics of Bacillus thuringiensis reveals a path to pathogens against multiple invertebrate hosts.</title>
        <authorList>
            <person name="Zheng J."/>
            <person name="Gao Q."/>
            <person name="Liu H."/>
            <person name="Peng D."/>
            <person name="Ruan L."/>
            <person name="Sun M."/>
        </authorList>
    </citation>
    <scope>NUCLEOTIDE SEQUENCE [LARGE SCALE GENOMIC DNA]</scope>
    <source>
        <strain evidence="2">BGSC 4BX1</strain>
    </source>
</reference>
<organism evidence="2 3">
    <name type="scientific">Bacillus thuringiensis serovar pingluonsis</name>
    <dbReference type="NCBI Taxonomy" id="180881"/>
    <lineage>
        <taxon>Bacteria</taxon>
        <taxon>Bacillati</taxon>
        <taxon>Bacillota</taxon>
        <taxon>Bacilli</taxon>
        <taxon>Bacillales</taxon>
        <taxon>Bacillaceae</taxon>
        <taxon>Bacillus</taxon>
        <taxon>Bacillus cereus group</taxon>
    </lineage>
</organism>
<protein>
    <recommendedName>
        <fullName evidence="1">Rv2525c-like glycoside hydrolase-like domain-containing protein</fullName>
    </recommendedName>
</protein>
<dbReference type="RefSeq" id="WP_088120358.1">
    <property type="nucleotide sequence ID" value="NZ_NFDL01000100.1"/>
</dbReference>
<feature type="domain" description="Rv2525c-like glycoside hydrolase-like" evidence="1">
    <location>
        <begin position="6"/>
        <end position="113"/>
    </location>
</feature>
<accession>A0A243B1H2</accession>
<dbReference type="Proteomes" id="UP000195089">
    <property type="component" value="Unassembled WGS sequence"/>
</dbReference>
<evidence type="ECO:0000313" key="2">
    <source>
        <dbReference type="EMBL" id="OTY37808.1"/>
    </source>
</evidence>
<dbReference type="Gene3D" id="3.20.20.80">
    <property type="entry name" value="Glycosidases"/>
    <property type="match status" value="1"/>
</dbReference>
<evidence type="ECO:0000313" key="3">
    <source>
        <dbReference type="Proteomes" id="UP000195089"/>
    </source>
</evidence>
<dbReference type="AlphaFoldDB" id="A0A243B1H2"/>
<dbReference type="EMBL" id="NFDL01000100">
    <property type="protein sequence ID" value="OTY37808.1"/>
    <property type="molecule type" value="Genomic_DNA"/>
</dbReference>
<name>A0A243B1H2_BACTU</name>
<gene>
    <name evidence="2" type="ORF">BK742_23670</name>
</gene>
<dbReference type="InterPro" id="IPR015020">
    <property type="entry name" value="Rv2525c-like_Glyco_Hydro-like"/>
</dbReference>
<dbReference type="Pfam" id="PF08924">
    <property type="entry name" value="Rv2525c_GlyHyd-like"/>
    <property type="match status" value="1"/>
</dbReference>
<evidence type="ECO:0000259" key="1">
    <source>
        <dbReference type="Pfam" id="PF08924"/>
    </source>
</evidence>
<comment type="caution">
    <text evidence="2">The sequence shown here is derived from an EMBL/GenBank/DDBJ whole genome shotgun (WGS) entry which is preliminary data.</text>
</comment>
<sequence>MSLYATSGTTIYFAVDFDVYGYEISDNIIPHFAAIKSVFAAMSGKYTVGIYGPRAAGIRAHETGCAKYSFVSGMSPRYSGNLGYPLPKNWSFDQISTISIGAGEGLIKIDNNISSGRDLGQSSVKPVEHINGLDYPLRNNFIILAKKTPSSRGVKGHSPVSR</sequence>